<dbReference type="EMBL" id="WIXE01020146">
    <property type="protein sequence ID" value="KAK5969458.1"/>
    <property type="molecule type" value="Genomic_DNA"/>
</dbReference>
<feature type="domain" description="BZIP" evidence="3">
    <location>
        <begin position="469"/>
        <end position="526"/>
    </location>
</feature>
<dbReference type="Pfam" id="PF07716">
    <property type="entry name" value="bZIP_2"/>
    <property type="match status" value="1"/>
</dbReference>
<dbReference type="InterPro" id="IPR004827">
    <property type="entry name" value="bZIP"/>
</dbReference>
<comment type="caution">
    <text evidence="4">The sequence shown here is derived from an EMBL/GenBank/DDBJ whole genome shotgun (WGS) entry which is preliminary data.</text>
</comment>
<keyword evidence="2" id="KW-0812">Transmembrane</keyword>
<dbReference type="AlphaFoldDB" id="A0AAN8FSS2"/>
<dbReference type="SUPFAM" id="SSF57959">
    <property type="entry name" value="Leucine zipper domain"/>
    <property type="match status" value="1"/>
</dbReference>
<dbReference type="Pfam" id="PF00135">
    <property type="entry name" value="COesterase"/>
    <property type="match status" value="1"/>
</dbReference>
<evidence type="ECO:0000313" key="5">
    <source>
        <dbReference type="Proteomes" id="UP001331761"/>
    </source>
</evidence>
<dbReference type="GO" id="GO:0003700">
    <property type="term" value="F:DNA-binding transcription factor activity"/>
    <property type="evidence" value="ECO:0007669"/>
    <property type="project" value="InterPro"/>
</dbReference>
<dbReference type="InterPro" id="IPR029058">
    <property type="entry name" value="AB_hydrolase_fold"/>
</dbReference>
<name>A0AAN8FSS2_TRICO</name>
<dbReference type="PANTHER" id="PTHR45580">
    <property type="entry name" value="PROTEIN CBG05369"/>
    <property type="match status" value="1"/>
</dbReference>
<reference evidence="4 5" key="1">
    <citation type="submission" date="2019-10" db="EMBL/GenBank/DDBJ databases">
        <title>Assembly and Annotation for the nematode Trichostrongylus colubriformis.</title>
        <authorList>
            <person name="Martin J."/>
        </authorList>
    </citation>
    <scope>NUCLEOTIDE SEQUENCE [LARGE SCALE GENOMIC DNA]</scope>
    <source>
        <strain evidence="4">G859</strain>
        <tissue evidence="4">Whole worm</tissue>
    </source>
</reference>
<gene>
    <name evidence="4" type="ORF">GCK32_009864</name>
</gene>
<keyword evidence="2" id="KW-0472">Membrane</keyword>
<keyword evidence="1" id="KW-0175">Coiled coil</keyword>
<keyword evidence="2" id="KW-1133">Transmembrane helix</keyword>
<dbReference type="SMART" id="SM00338">
    <property type="entry name" value="BRLZ"/>
    <property type="match status" value="1"/>
</dbReference>
<dbReference type="SUPFAM" id="SSF53474">
    <property type="entry name" value="alpha/beta-Hydrolases"/>
    <property type="match status" value="1"/>
</dbReference>
<dbReference type="Gene3D" id="3.40.50.1820">
    <property type="entry name" value="alpha/beta hydrolase"/>
    <property type="match status" value="1"/>
</dbReference>
<keyword evidence="5" id="KW-1185">Reference proteome</keyword>
<proteinExistence type="predicted"/>
<dbReference type="InterPro" id="IPR002018">
    <property type="entry name" value="CarbesteraseB"/>
</dbReference>
<protein>
    <submittedName>
        <fullName evidence="4">Para-nitrobenzyl esterase domain protein</fullName>
    </submittedName>
</protein>
<organism evidence="4 5">
    <name type="scientific">Trichostrongylus colubriformis</name>
    <name type="common">Black scour worm</name>
    <dbReference type="NCBI Taxonomy" id="6319"/>
    <lineage>
        <taxon>Eukaryota</taxon>
        <taxon>Metazoa</taxon>
        <taxon>Ecdysozoa</taxon>
        <taxon>Nematoda</taxon>
        <taxon>Chromadorea</taxon>
        <taxon>Rhabditida</taxon>
        <taxon>Rhabditina</taxon>
        <taxon>Rhabditomorpha</taxon>
        <taxon>Strongyloidea</taxon>
        <taxon>Trichostrongylidae</taxon>
        <taxon>Trichostrongylus</taxon>
    </lineage>
</organism>
<sequence>MDSHLFILISIIPFTHLWIVNTSYGALEGMAIRSKDGKGCQIFKGVPIAKPPTGKRRFKLPEPPASWNGVRDATRYSAACLSNSSVTSSPQKRISEDCLYMNIFTSDNCLKKNGSCPVVFYIHGGSLYYDSAVMFDDQYITDRYSSKDVVFVISAFRLGVFGVSAFADDTVAPRNLALYDIIAGLEMVNTDVEAFGGDPKRVTLMGHSQGASIAMVFAVSSTVDPHRRLFQQVLSFSPSINYRVTVDRLDLTWRFAHELGCTNSQFRPEMTSTVEVAEVVDCLREKDALELLSEQRLFEDRDGALFDGILYGPPFVSEDEPVQQFAMECSARPMITSSTRDEFNMLPSELGDDIGSFLQVSHPEQRSFLSSIMGLKRKPRSNVPVERIAPGGCMSAPPPYSLVPTTPLQDAPGIFPGAMLEPFANQSLLIPQIKREESMAGIPIEEIVKLVVFAMKNSGLAEAEKENPEEILRRKRQQNNEAAARYRKRQREARNLAGGELEQLLRRNENLRQTVERMQIEIAELKRAVLAGHASS</sequence>
<dbReference type="InterPro" id="IPR046347">
    <property type="entry name" value="bZIP_sf"/>
</dbReference>
<dbReference type="CDD" id="cd14692">
    <property type="entry name" value="bZIP_ATF4"/>
    <property type="match status" value="1"/>
</dbReference>
<accession>A0AAN8FSS2</accession>
<dbReference type="PANTHER" id="PTHR45580:SF7">
    <property type="entry name" value="CARBOXYLESTERASE TYPE B DOMAIN-CONTAINING PROTEIN-RELATED"/>
    <property type="match status" value="1"/>
</dbReference>
<evidence type="ECO:0000259" key="3">
    <source>
        <dbReference type="PROSITE" id="PS50217"/>
    </source>
</evidence>
<dbReference type="Proteomes" id="UP001331761">
    <property type="component" value="Unassembled WGS sequence"/>
</dbReference>
<dbReference type="Gene3D" id="1.20.5.170">
    <property type="match status" value="1"/>
</dbReference>
<evidence type="ECO:0000313" key="4">
    <source>
        <dbReference type="EMBL" id="KAK5969458.1"/>
    </source>
</evidence>
<evidence type="ECO:0000256" key="2">
    <source>
        <dbReference type="SAM" id="Phobius"/>
    </source>
</evidence>
<dbReference type="PROSITE" id="PS50217">
    <property type="entry name" value="BZIP"/>
    <property type="match status" value="1"/>
</dbReference>
<dbReference type="PROSITE" id="PS00036">
    <property type="entry name" value="BZIP_BASIC"/>
    <property type="match status" value="1"/>
</dbReference>
<feature type="transmembrane region" description="Helical" evidence="2">
    <location>
        <begin position="6"/>
        <end position="27"/>
    </location>
</feature>
<feature type="coiled-coil region" evidence="1">
    <location>
        <begin position="460"/>
        <end position="528"/>
    </location>
</feature>
<evidence type="ECO:0000256" key="1">
    <source>
        <dbReference type="SAM" id="Coils"/>
    </source>
</evidence>